<dbReference type="Pfam" id="PF13861">
    <property type="entry name" value="FLgD_tudor"/>
    <property type="match status" value="1"/>
</dbReference>
<dbReference type="InterPro" id="IPR025963">
    <property type="entry name" value="FLgD_Tudor"/>
</dbReference>
<evidence type="ECO:0000259" key="8">
    <source>
        <dbReference type="Pfam" id="PF13861"/>
    </source>
</evidence>
<evidence type="ECO:0000256" key="1">
    <source>
        <dbReference type="ARBA" id="ARBA00010577"/>
    </source>
</evidence>
<organism evidence="9 10">
    <name type="scientific">Nitrospirillum amazonense</name>
    <dbReference type="NCBI Taxonomy" id="28077"/>
    <lineage>
        <taxon>Bacteria</taxon>
        <taxon>Pseudomonadati</taxon>
        <taxon>Pseudomonadota</taxon>
        <taxon>Alphaproteobacteria</taxon>
        <taxon>Rhodospirillales</taxon>
        <taxon>Azospirillaceae</taxon>
        <taxon>Nitrospirillum</taxon>
    </lineage>
</organism>
<evidence type="ECO:0000256" key="6">
    <source>
        <dbReference type="SAM" id="MobiDB-lite"/>
    </source>
</evidence>
<dbReference type="Gene3D" id="2.30.30.910">
    <property type="match status" value="1"/>
</dbReference>
<name>A0A560HCZ8_9PROT</name>
<evidence type="ECO:0000259" key="7">
    <source>
        <dbReference type="Pfam" id="PF13860"/>
    </source>
</evidence>
<dbReference type="Pfam" id="PF03963">
    <property type="entry name" value="FlgD"/>
    <property type="match status" value="1"/>
</dbReference>
<evidence type="ECO:0000256" key="5">
    <source>
        <dbReference type="RuleBase" id="RU362076"/>
    </source>
</evidence>
<dbReference type="GO" id="GO:0044781">
    <property type="term" value="P:bacterial-type flagellum organization"/>
    <property type="evidence" value="ECO:0007669"/>
    <property type="project" value="UniProtKB-UniRule"/>
</dbReference>
<feature type="region of interest" description="Disordered" evidence="6">
    <location>
        <begin position="1"/>
        <end position="41"/>
    </location>
</feature>
<comment type="function">
    <text evidence="4 5">Required for flagellar hook formation. May act as a scaffolding protein.</text>
</comment>
<dbReference type="InterPro" id="IPR005648">
    <property type="entry name" value="FlgD"/>
</dbReference>
<proteinExistence type="inferred from homology"/>
<evidence type="ECO:0000256" key="2">
    <source>
        <dbReference type="ARBA" id="ARBA00016013"/>
    </source>
</evidence>
<comment type="similarity">
    <text evidence="1 5">Belongs to the FlgD family.</text>
</comment>
<dbReference type="AlphaFoldDB" id="A0A560HCZ8"/>
<dbReference type="Proteomes" id="UP000315751">
    <property type="component" value="Unassembled WGS sequence"/>
</dbReference>
<accession>A0A560HCZ8</accession>
<keyword evidence="9" id="KW-0966">Cell projection</keyword>
<feature type="domain" description="FlgD Tudor-like" evidence="8">
    <location>
        <begin position="100"/>
        <end position="231"/>
    </location>
</feature>
<keyword evidence="9" id="KW-0969">Cilium</keyword>
<dbReference type="EMBL" id="VITR01000003">
    <property type="protein sequence ID" value="TWB44248.1"/>
    <property type="molecule type" value="Genomic_DNA"/>
</dbReference>
<evidence type="ECO:0000256" key="4">
    <source>
        <dbReference type="ARBA" id="ARBA00024746"/>
    </source>
</evidence>
<keyword evidence="10" id="KW-1185">Reference proteome</keyword>
<reference evidence="9 10" key="1">
    <citation type="submission" date="2019-06" db="EMBL/GenBank/DDBJ databases">
        <title>Genomic Encyclopedia of Type Strains, Phase IV (KMG-V): Genome sequencing to study the core and pangenomes of soil and plant-associated prokaryotes.</title>
        <authorList>
            <person name="Whitman W."/>
        </authorList>
    </citation>
    <scope>NUCLEOTIDE SEQUENCE [LARGE SCALE GENOMIC DNA]</scope>
    <source>
        <strain evidence="9 10">BR 11622</strain>
    </source>
</reference>
<dbReference type="Pfam" id="PF13860">
    <property type="entry name" value="FlgD_ig"/>
    <property type="match status" value="1"/>
</dbReference>
<dbReference type="RefSeq" id="WP_145730080.1">
    <property type="nucleotide sequence ID" value="NZ_VITR01000003.1"/>
</dbReference>
<keyword evidence="9" id="KW-0282">Flagellum</keyword>
<evidence type="ECO:0000256" key="3">
    <source>
        <dbReference type="ARBA" id="ARBA00022795"/>
    </source>
</evidence>
<dbReference type="InterPro" id="IPR025965">
    <property type="entry name" value="FlgD/Vpr_Ig-like"/>
</dbReference>
<dbReference type="OrthoDB" id="9785233at2"/>
<sequence>MTSGVSGTSNNTTTNNTTSNTSGTGSSSGSPTGSNPLSDLTNNYTTFLTLLTTQLKNQDPTSPMDTNQMTQQLVQMSSVEQQIEANNQLKAIQSTLASGQSSQVLNYLGKYVEMEGDKFPLQNSTANVSVTYASAAASATMNVYDSSGKLVSTTDVSGAAGTHNFSWNGKDSSGNTLPDGTYSVKVSATDSSGKAVATTVKVAGKVTGVDMSGDTPTLQMGDMTVNMSDVTTVLSAS</sequence>
<dbReference type="Gene3D" id="2.60.40.4070">
    <property type="match status" value="1"/>
</dbReference>
<keyword evidence="3 5" id="KW-1005">Bacterial flagellum biogenesis</keyword>
<protein>
    <recommendedName>
        <fullName evidence="2 5">Basal-body rod modification protein FlgD</fullName>
    </recommendedName>
</protein>
<evidence type="ECO:0000313" key="10">
    <source>
        <dbReference type="Proteomes" id="UP000315751"/>
    </source>
</evidence>
<comment type="caution">
    <text evidence="9">The sequence shown here is derived from an EMBL/GenBank/DDBJ whole genome shotgun (WGS) entry which is preliminary data.</text>
</comment>
<gene>
    <name evidence="9" type="ORF">FBZ90_103154</name>
</gene>
<feature type="domain" description="FlgD/Vpr Ig-like" evidence="7">
    <location>
        <begin position="123"/>
        <end position="191"/>
    </location>
</feature>
<evidence type="ECO:0000313" key="9">
    <source>
        <dbReference type="EMBL" id="TWB44248.1"/>
    </source>
</evidence>